<dbReference type="OrthoDB" id="9802848at2"/>
<evidence type="ECO:0000313" key="1">
    <source>
        <dbReference type="EMBL" id="SEN00966.1"/>
    </source>
</evidence>
<dbReference type="STRING" id="930146.SAMN05192533_10833"/>
<evidence type="ECO:0000313" key="2">
    <source>
        <dbReference type="Proteomes" id="UP000198553"/>
    </source>
</evidence>
<keyword evidence="2" id="KW-1185">Reference proteome</keyword>
<sequence length="112" mass="13521">MLERGPSEWCKSIIPNQVAPFFHQYLIVKEYRKQIGFSDKSSKRLWDYDEERVSKLIATMPMSKWTGDLVEFKDGNFRFTFDVLPEDEELVIEWTKQICEYRLHVHFERNAK</sequence>
<protein>
    <submittedName>
        <fullName evidence="1">Uncharacterized protein</fullName>
    </submittedName>
</protein>
<reference evidence="2" key="1">
    <citation type="submission" date="2016-10" db="EMBL/GenBank/DDBJ databases">
        <authorList>
            <person name="Varghese N."/>
            <person name="Submissions S."/>
        </authorList>
    </citation>
    <scope>NUCLEOTIDE SEQUENCE [LARGE SCALE GENOMIC DNA]</scope>
    <source>
        <strain evidence="2">B48,IBRC-M 10115,DSM 25386,CECT 8001</strain>
    </source>
</reference>
<dbReference type="AlphaFoldDB" id="A0A1H8D174"/>
<gene>
    <name evidence="1" type="ORF">SAMN05192533_10833</name>
</gene>
<dbReference type="RefSeq" id="WP_090745730.1">
    <property type="nucleotide sequence ID" value="NZ_FOBW01000008.1"/>
</dbReference>
<dbReference type="Proteomes" id="UP000198553">
    <property type="component" value="Unassembled WGS sequence"/>
</dbReference>
<accession>A0A1H8D174</accession>
<proteinExistence type="predicted"/>
<organism evidence="1 2">
    <name type="scientific">Mesobacillus persicus</name>
    <dbReference type="NCBI Taxonomy" id="930146"/>
    <lineage>
        <taxon>Bacteria</taxon>
        <taxon>Bacillati</taxon>
        <taxon>Bacillota</taxon>
        <taxon>Bacilli</taxon>
        <taxon>Bacillales</taxon>
        <taxon>Bacillaceae</taxon>
        <taxon>Mesobacillus</taxon>
    </lineage>
</organism>
<name>A0A1H8D174_9BACI</name>
<dbReference type="EMBL" id="FOBW01000008">
    <property type="protein sequence ID" value="SEN00966.1"/>
    <property type="molecule type" value="Genomic_DNA"/>
</dbReference>